<proteinExistence type="predicted"/>
<evidence type="ECO:0000313" key="2">
    <source>
        <dbReference type="EMBL" id="CAK0813804.1"/>
    </source>
</evidence>
<evidence type="ECO:0000256" key="1">
    <source>
        <dbReference type="SAM" id="MobiDB-lite"/>
    </source>
</evidence>
<feature type="region of interest" description="Disordered" evidence="1">
    <location>
        <begin position="14"/>
        <end position="34"/>
    </location>
</feature>
<evidence type="ECO:0000313" key="3">
    <source>
        <dbReference type="Proteomes" id="UP001189429"/>
    </source>
</evidence>
<keyword evidence="3" id="KW-1185">Reference proteome</keyword>
<reference evidence="2" key="1">
    <citation type="submission" date="2023-10" db="EMBL/GenBank/DDBJ databases">
        <authorList>
            <person name="Chen Y."/>
            <person name="Shah S."/>
            <person name="Dougan E. K."/>
            <person name="Thang M."/>
            <person name="Chan C."/>
        </authorList>
    </citation>
    <scope>NUCLEOTIDE SEQUENCE [LARGE SCALE GENOMIC DNA]</scope>
</reference>
<organism evidence="2 3">
    <name type="scientific">Prorocentrum cordatum</name>
    <dbReference type="NCBI Taxonomy" id="2364126"/>
    <lineage>
        <taxon>Eukaryota</taxon>
        <taxon>Sar</taxon>
        <taxon>Alveolata</taxon>
        <taxon>Dinophyceae</taxon>
        <taxon>Prorocentrales</taxon>
        <taxon>Prorocentraceae</taxon>
        <taxon>Prorocentrum</taxon>
    </lineage>
</organism>
<evidence type="ECO:0008006" key="4">
    <source>
        <dbReference type="Google" id="ProtNLM"/>
    </source>
</evidence>
<accession>A0ABN9R7I4</accession>
<feature type="non-terminal residue" evidence="2">
    <location>
        <position position="895"/>
    </location>
</feature>
<sequence>GVAPDAETLAECMDPLGGMGSAGSDAAAASAAGAGDLAENRYSKDLGAAITNAPVPDSRPDLRREIDADGSTNRILERWGPADFQRILRRRGEFTCAREVDGEPDNALSVIAKVRAEAAELIAQWPTLPDESEKDALNVVALCAMEDRLWSPQNDVAAMLIAGVASGPLLVARDDGVFMYRQGALQLIEEFSATDVRRLELALLEATAMFKVIMGDIANKGATAAFDAMLPLARETSTLVPIIWIDTQEFRGAKLAEFSAWAMGAFKHMSAVATRFVGRSSSGSLVEMVGAWKQEERPEQPSTVVVFEDACVKIDPGKPENSAERMKNVPKSIEHVRCFQEPDEFRDVMKSFISGDGLMCRPLFCATAAYDRWNRAARFWGCNWGFPSISGSPDDARNLCAFERRVGVAELRATFTSDPAKVDAKNRIFKEGTELDDFLKSPSSMARRIVAAVANGGLQVPESFQAAEEDAAATESAEQIRRDVHVNQAANGLIRTYDATKSKCIPGKYREGKNGEKDRLQVFSDAMSTWPRLFTLRGCRGGGFEGLDIDPKRMGEAIEQAGGAAVFGGGPGLASWRSTRECADFLRGRPLGGDAEDAPEIAVRNQCGSLMGARIYQRLSEKVDSGEIADADYARIPMLRSVRCGGDMAQIEVPYCRKCDVLGRRLARRPSLQWMVRDDGTVALSLEPSNSFQGGKDSWETRVFAEADINSCFVAFLVKKIEHLCQMKEDMPALAAFAANYKARRSALAAYMSASAKVAKKALVRIARLGKPGCDLPFPWNLSVDMRKAVDLLLAQDKFKCLEGRFENRRCPPASKLHYALSSIEDVVLADLESEAASIHGASVNACMFDGAGFLTPEGAVADLRAAAIAVAEKWGLRMTAEVIGDGHAWILHDF</sequence>
<dbReference type="EMBL" id="CAUYUJ010005480">
    <property type="protein sequence ID" value="CAK0813804.1"/>
    <property type="molecule type" value="Genomic_DNA"/>
</dbReference>
<dbReference type="Proteomes" id="UP001189429">
    <property type="component" value="Unassembled WGS sequence"/>
</dbReference>
<feature type="non-terminal residue" evidence="2">
    <location>
        <position position="1"/>
    </location>
</feature>
<gene>
    <name evidence="2" type="ORF">PCOR1329_LOCUS17601</name>
</gene>
<comment type="caution">
    <text evidence="2">The sequence shown here is derived from an EMBL/GenBank/DDBJ whole genome shotgun (WGS) entry which is preliminary data.</text>
</comment>
<protein>
    <recommendedName>
        <fullName evidence="4">RNA-directed RNA polymerase</fullName>
    </recommendedName>
</protein>
<name>A0ABN9R7I4_9DINO</name>
<feature type="compositionally biased region" description="Low complexity" evidence="1">
    <location>
        <begin position="22"/>
        <end position="34"/>
    </location>
</feature>